<dbReference type="GO" id="GO:0003904">
    <property type="term" value="F:deoxyribodipyrimidine photo-lyase activity"/>
    <property type="evidence" value="ECO:0007669"/>
    <property type="project" value="UniProtKB-EC"/>
</dbReference>
<keyword evidence="16" id="KW-0456">Lyase</keyword>
<evidence type="ECO:0000256" key="8">
    <source>
        <dbReference type="ARBA" id="ARBA00031671"/>
    </source>
</evidence>
<comment type="similarity">
    <text evidence="14">Belongs to the DNA photolyase family.</text>
</comment>
<dbReference type="PROSITE" id="PS00691">
    <property type="entry name" value="DNA_PHOTOLYASES_1_2"/>
    <property type="match status" value="1"/>
</dbReference>
<organism evidence="16 17">
    <name type="scientific">Shewanella denitrificans (strain OS217 / ATCC BAA-1090 / DSM 15013)</name>
    <dbReference type="NCBI Taxonomy" id="318161"/>
    <lineage>
        <taxon>Bacteria</taxon>
        <taxon>Pseudomonadati</taxon>
        <taxon>Pseudomonadota</taxon>
        <taxon>Gammaproteobacteria</taxon>
        <taxon>Alteromonadales</taxon>
        <taxon>Shewanellaceae</taxon>
        <taxon>Shewanella</taxon>
    </lineage>
</organism>
<dbReference type="HOGENOM" id="CLU_010348_2_0_6"/>
<dbReference type="RefSeq" id="WP_011497266.1">
    <property type="nucleotide sequence ID" value="NC_007954.1"/>
</dbReference>
<dbReference type="GO" id="GO:0003677">
    <property type="term" value="F:DNA binding"/>
    <property type="evidence" value="ECO:0007669"/>
    <property type="project" value="TreeGrafter"/>
</dbReference>
<feature type="site" description="Electron transfer via tryptophanyl radical" evidence="13">
    <location>
        <position position="396"/>
    </location>
</feature>
<dbReference type="SUPFAM" id="SSF48173">
    <property type="entry name" value="Cryptochrome/photolyase FAD-binding domain"/>
    <property type="match status" value="1"/>
</dbReference>
<dbReference type="GO" id="GO:0000719">
    <property type="term" value="P:photoreactive repair"/>
    <property type="evidence" value="ECO:0007669"/>
    <property type="project" value="UniProtKB-ARBA"/>
</dbReference>
<gene>
    <name evidence="16" type="ordered locus">Sden_2838</name>
</gene>
<evidence type="ECO:0000256" key="6">
    <source>
        <dbReference type="ARBA" id="ARBA00022827"/>
    </source>
</evidence>
<dbReference type="InterPro" id="IPR018394">
    <property type="entry name" value="DNA_photolyase_1_CS_C"/>
</dbReference>
<keyword evidence="7 14" id="KW-0157">Chromophore</keyword>
<dbReference type="GO" id="GO:0071949">
    <property type="term" value="F:FAD binding"/>
    <property type="evidence" value="ECO:0007669"/>
    <property type="project" value="TreeGrafter"/>
</dbReference>
<accession>Q12KA9</accession>
<feature type="binding site" evidence="12">
    <location>
        <position position="285"/>
    </location>
    <ligand>
        <name>FAD</name>
        <dbReference type="ChEBI" id="CHEBI:57692"/>
    </ligand>
</feature>
<dbReference type="InterPro" id="IPR005101">
    <property type="entry name" value="Cryptochr/Photolyase_FAD-bd"/>
</dbReference>
<feature type="domain" description="Photolyase/cryptochrome alpha/beta" evidence="15">
    <location>
        <begin position="15"/>
        <end position="148"/>
    </location>
</feature>
<dbReference type="PANTHER" id="PTHR11455:SF9">
    <property type="entry name" value="CRYPTOCHROME CIRCADIAN CLOCK 5 ISOFORM X1"/>
    <property type="match status" value="1"/>
</dbReference>
<evidence type="ECO:0000256" key="9">
    <source>
        <dbReference type="ARBA" id="ARBA00033999"/>
    </source>
</evidence>
<dbReference type="FunFam" id="1.10.579.10:FF:000003">
    <property type="entry name" value="Deoxyribodipyrimidine photo-lyase"/>
    <property type="match status" value="1"/>
</dbReference>
<dbReference type="Gene3D" id="1.25.40.80">
    <property type="match status" value="1"/>
</dbReference>
<evidence type="ECO:0000256" key="7">
    <source>
        <dbReference type="ARBA" id="ARBA00022991"/>
    </source>
</evidence>
<dbReference type="Gene3D" id="3.40.50.620">
    <property type="entry name" value="HUPs"/>
    <property type="match status" value="1"/>
</dbReference>
<dbReference type="Pfam" id="PF00875">
    <property type="entry name" value="DNA_photolyase"/>
    <property type="match status" value="1"/>
</dbReference>
<dbReference type="PRINTS" id="PR00147">
    <property type="entry name" value="DNAPHOTLYASE"/>
</dbReference>
<keyword evidence="17" id="KW-1185">Reference proteome</keyword>
<dbReference type="PROSITE" id="PS00394">
    <property type="entry name" value="DNA_PHOTOLYASES_1_1"/>
    <property type="match status" value="1"/>
</dbReference>
<comment type="cofactor">
    <cofactor evidence="12">
        <name>FAD</name>
        <dbReference type="ChEBI" id="CHEBI:57692"/>
    </cofactor>
    <text evidence="12">Binds 1 FAD per subunit.</text>
</comment>
<dbReference type="InterPro" id="IPR002081">
    <property type="entry name" value="Cryptochrome/DNA_photolyase_1"/>
</dbReference>
<comment type="function">
    <text evidence="10">Involved in repair of UV radiation-induced DNA damage. Catalyzes the light-dependent monomerization (300-600 nm) of cyclobutyl pyrimidine dimers (in cis-syn configuration), which are formed between adjacent bases on the same DNA strand upon exposure to ultraviolet radiation.</text>
</comment>
<comment type="cofactor">
    <cofactor evidence="1">
        <name>(6R)-5,10-methylene-5,6,7,8-tetrahydrofolate</name>
        <dbReference type="ChEBI" id="CHEBI:15636"/>
    </cofactor>
</comment>
<evidence type="ECO:0000259" key="15">
    <source>
        <dbReference type="PROSITE" id="PS51645"/>
    </source>
</evidence>
<evidence type="ECO:0000256" key="1">
    <source>
        <dbReference type="ARBA" id="ARBA00001932"/>
    </source>
</evidence>
<dbReference type="InterPro" id="IPR036134">
    <property type="entry name" value="Crypto/Photolyase_FAD-like_sf"/>
</dbReference>
<evidence type="ECO:0000313" key="16">
    <source>
        <dbReference type="EMBL" id="ABE56117.1"/>
    </source>
</evidence>
<dbReference type="eggNOG" id="COG0415">
    <property type="taxonomic scope" value="Bacteria"/>
</dbReference>
<dbReference type="Pfam" id="PF03441">
    <property type="entry name" value="FAD_binding_7"/>
    <property type="match status" value="1"/>
</dbReference>
<evidence type="ECO:0000256" key="13">
    <source>
        <dbReference type="PIRSR" id="PIRSR602081-2"/>
    </source>
</evidence>
<protein>
    <recommendedName>
        <fullName evidence="4">Deoxyribodipyrimidine photo-lyase</fullName>
        <ecNumber evidence="3">4.1.99.3</ecNumber>
    </recommendedName>
    <alternativeName>
        <fullName evidence="8">DNA photolyase</fullName>
    </alternativeName>
    <alternativeName>
        <fullName evidence="11">Photoreactivating enzyme</fullName>
    </alternativeName>
</protein>
<evidence type="ECO:0000256" key="11">
    <source>
        <dbReference type="ARBA" id="ARBA00083107"/>
    </source>
</evidence>
<dbReference type="EMBL" id="CP000302">
    <property type="protein sequence ID" value="ABE56117.1"/>
    <property type="molecule type" value="Genomic_DNA"/>
</dbReference>
<dbReference type="NCBIfam" id="NF007955">
    <property type="entry name" value="PRK10674.1"/>
    <property type="match status" value="1"/>
</dbReference>
<proteinExistence type="inferred from homology"/>
<dbReference type="SUPFAM" id="SSF52425">
    <property type="entry name" value="Cryptochrome/photolyase, N-terminal domain"/>
    <property type="match status" value="1"/>
</dbReference>
<dbReference type="InterPro" id="IPR006050">
    <property type="entry name" value="DNA_photolyase_N"/>
</dbReference>
<dbReference type="PANTHER" id="PTHR11455">
    <property type="entry name" value="CRYPTOCHROME"/>
    <property type="match status" value="1"/>
</dbReference>
<dbReference type="Proteomes" id="UP000001982">
    <property type="component" value="Chromosome"/>
</dbReference>
<feature type="binding site" evidence="12">
    <location>
        <begin position="288"/>
        <end position="295"/>
    </location>
    <ligand>
        <name>FAD</name>
        <dbReference type="ChEBI" id="CHEBI:57692"/>
    </ligand>
</feature>
<dbReference type="KEGG" id="sdn:Sden_2838"/>
<dbReference type="Gene3D" id="1.10.579.10">
    <property type="entry name" value="DNA Cyclobutane Dipyrimidine Photolyase, subunit A, domain 3"/>
    <property type="match status" value="1"/>
</dbReference>
<evidence type="ECO:0000256" key="3">
    <source>
        <dbReference type="ARBA" id="ARBA00013149"/>
    </source>
</evidence>
<dbReference type="PROSITE" id="PS51645">
    <property type="entry name" value="PHR_CRY_ALPHA_BETA"/>
    <property type="match status" value="1"/>
</dbReference>
<comment type="catalytic activity">
    <reaction evidence="9">
        <text>cyclobutadipyrimidine (in DNA) = 2 pyrimidine residues (in DNA).</text>
        <dbReference type="EC" id="4.1.99.3"/>
    </reaction>
</comment>
<name>Q12KA9_SHEDO</name>
<dbReference type="InterPro" id="IPR036155">
    <property type="entry name" value="Crypto/Photolyase_N_sf"/>
</dbReference>
<comment type="similarity">
    <text evidence="2">Belongs to the DNA photolyase class-1 family.</text>
</comment>
<evidence type="ECO:0000256" key="5">
    <source>
        <dbReference type="ARBA" id="ARBA00022630"/>
    </source>
</evidence>
<dbReference type="AlphaFoldDB" id="Q12KA9"/>
<evidence type="ECO:0000256" key="4">
    <source>
        <dbReference type="ARBA" id="ARBA00014046"/>
    </source>
</evidence>
<dbReference type="EC" id="4.1.99.3" evidence="3"/>
<evidence type="ECO:0000256" key="2">
    <source>
        <dbReference type="ARBA" id="ARBA00005862"/>
    </source>
</evidence>
<dbReference type="STRING" id="318161.Sden_2838"/>
<evidence type="ECO:0000256" key="10">
    <source>
        <dbReference type="ARBA" id="ARBA00059220"/>
    </source>
</evidence>
<evidence type="ECO:0000313" key="17">
    <source>
        <dbReference type="Proteomes" id="UP000001982"/>
    </source>
</evidence>
<keyword evidence="6 12" id="KW-0274">FAD</keyword>
<evidence type="ECO:0000256" key="12">
    <source>
        <dbReference type="PIRSR" id="PIRSR602081-1"/>
    </source>
</evidence>
<reference evidence="16 17" key="1">
    <citation type="submission" date="2006-03" db="EMBL/GenBank/DDBJ databases">
        <title>Complete sequence of Shewanella denitrificans OS217.</title>
        <authorList>
            <consortium name="US DOE Joint Genome Institute"/>
            <person name="Copeland A."/>
            <person name="Lucas S."/>
            <person name="Lapidus A."/>
            <person name="Barry K."/>
            <person name="Detter J.C."/>
            <person name="Glavina del Rio T."/>
            <person name="Hammon N."/>
            <person name="Israni S."/>
            <person name="Dalin E."/>
            <person name="Tice H."/>
            <person name="Pitluck S."/>
            <person name="Brettin T."/>
            <person name="Bruce D."/>
            <person name="Han C."/>
            <person name="Tapia R."/>
            <person name="Gilna P."/>
            <person name="Kiss H."/>
            <person name="Schmutz J."/>
            <person name="Larimer F."/>
            <person name="Land M."/>
            <person name="Hauser L."/>
            <person name="Kyrpides N."/>
            <person name="Lykidis A."/>
            <person name="Richardson P."/>
        </authorList>
    </citation>
    <scope>NUCLEOTIDE SEQUENCE [LARGE SCALE GENOMIC DNA]</scope>
    <source>
        <strain evidence="17">OS217 / ATCC BAA-1090 / DSM 15013</strain>
    </source>
</reference>
<dbReference type="GO" id="GO:0009416">
    <property type="term" value="P:response to light stimulus"/>
    <property type="evidence" value="ECO:0007669"/>
    <property type="project" value="TreeGrafter"/>
</dbReference>
<feature type="site" description="Electron transfer via tryptophanyl radical" evidence="13">
    <location>
        <position position="373"/>
    </location>
</feature>
<feature type="site" description="Electron transfer via tryptophanyl radical" evidence="13">
    <location>
        <position position="320"/>
    </location>
</feature>
<evidence type="ECO:0000256" key="14">
    <source>
        <dbReference type="RuleBase" id="RU004182"/>
    </source>
</evidence>
<feature type="binding site" evidence="12">
    <location>
        <begin position="386"/>
        <end position="388"/>
    </location>
    <ligand>
        <name>FAD</name>
        <dbReference type="ChEBI" id="CHEBI:57692"/>
    </ligand>
</feature>
<feature type="binding site" evidence="12">
    <location>
        <position position="234"/>
    </location>
    <ligand>
        <name>FAD</name>
        <dbReference type="ChEBI" id="CHEBI:57692"/>
    </ligand>
</feature>
<keyword evidence="5 12" id="KW-0285">Flavoprotein</keyword>
<dbReference type="InterPro" id="IPR014729">
    <property type="entry name" value="Rossmann-like_a/b/a_fold"/>
</dbReference>
<feature type="binding site" evidence="12">
    <location>
        <begin position="246"/>
        <end position="250"/>
    </location>
    <ligand>
        <name>FAD</name>
        <dbReference type="ChEBI" id="CHEBI:57692"/>
    </ligand>
</feature>
<sequence>MPIESNVLNNGALNPNSLMWFRNDLRLGDNPALNAACEYAGVHGGKVRAVYLVTPKQWQHHHVAPMQIDFIRRHLELLARSLGALGIPLDVLYGQVFDDTAALLVDYVNEHQIGAIFAGKEPEINEQRRDNALIASGLNLTLLQQDCLLAPGAVLNLSGDMYKVFTPFSKKWKQIAASMQILPVPVPAPVGSAITQIAPIVFDCPMRSSEAWQAGEGAAKRILERFLNQNVAEYQVLRDFPAEEGTSRLSPYLALGIISPKQCVAAILQRFPEALVDYTSPAKTWLNELMWREFYRHLLVAFPRLSMGHNFNALGDGIKWRNDKAEFNAWCEGRTGYPLVDAAMRQLNQTGWMHNRLRMLVASFLTKHLLIDWRWGEQYFRQQLIDGDLAANNGGWQWSAGTGCDAQPYFRVFSPLSQSAKFDSDCEFIKRFVPELSEVSNKAIHEIKCSAAYEAAKVDLFAPPELEGKSATYPAPIVEHSFARKRAIEVLSALKKG</sequence>